<reference evidence="3" key="1">
    <citation type="submission" date="2019-06" db="EMBL/GenBank/DDBJ databases">
        <title>Whole genome shotgun sequence of Cellulomonas cellasea NBRC 3753.</title>
        <authorList>
            <person name="Hosoyama A."/>
            <person name="Uohara A."/>
            <person name="Ohji S."/>
            <person name="Ichikawa N."/>
        </authorList>
    </citation>
    <scope>NUCLEOTIDE SEQUENCE [LARGE SCALE GENOMIC DNA]</scope>
    <source>
        <strain evidence="3">NBRC 3753</strain>
    </source>
</reference>
<evidence type="ECO:0000256" key="1">
    <source>
        <dbReference type="ARBA" id="ARBA00038310"/>
    </source>
</evidence>
<dbReference type="AlphaFoldDB" id="A0A4Y3KPZ0"/>
<dbReference type="PANTHER" id="PTHR43569">
    <property type="entry name" value="AMIDOHYDROLASE"/>
    <property type="match status" value="1"/>
</dbReference>
<gene>
    <name evidence="3" type="ORF">CCE01nite_04500</name>
</gene>
<evidence type="ECO:0000259" key="2">
    <source>
        <dbReference type="Pfam" id="PF04909"/>
    </source>
</evidence>
<dbReference type="InterPro" id="IPR052350">
    <property type="entry name" value="Metallo-dep_Lactonases"/>
</dbReference>
<sequence length="289" mass="31129">MPPADTVVDAHVHVWNPEAVHYPWLTHDLTAIDRVFTVGDAAPELREQGVGHVVLVQAADNRADSENMLNQALGNPEVAGVVAWVPLVSPDDTAAQLDAWRSEPVVGVRHMVHLETDPSWLLRDDVGKSLGLLADRRMTFDVSAETPTLLAHVTMLAERHPDLTIVLDHLAKPPIAALRSGHRAVWNLWAGMIAEIAQAPNVVAKVSGLNTAAGPGWTVDDLRPAVDHALEVFGPSRLMIGSDWPLALLAARSYTEVWTATRDTLGGLDEGERAEVLGGTATRVYGLAV</sequence>
<comment type="similarity">
    <text evidence="1">Belongs to the metallo-dependent hydrolases superfamily.</text>
</comment>
<name>A0A4Y3KPZ0_9CELL</name>
<dbReference type="EMBL" id="BJLR01000004">
    <property type="protein sequence ID" value="GEA86501.1"/>
    <property type="molecule type" value="Genomic_DNA"/>
</dbReference>
<organism evidence="3 4">
    <name type="scientific">Cellulomonas cellasea</name>
    <dbReference type="NCBI Taxonomy" id="43670"/>
    <lineage>
        <taxon>Bacteria</taxon>
        <taxon>Bacillati</taxon>
        <taxon>Actinomycetota</taxon>
        <taxon>Actinomycetes</taxon>
        <taxon>Micrococcales</taxon>
        <taxon>Cellulomonadaceae</taxon>
        <taxon>Cellulomonas</taxon>
    </lineage>
</organism>
<feature type="domain" description="Amidohydrolase-related" evidence="2">
    <location>
        <begin position="8"/>
        <end position="287"/>
    </location>
</feature>
<evidence type="ECO:0000313" key="4">
    <source>
        <dbReference type="Proteomes" id="UP000317046"/>
    </source>
</evidence>
<keyword evidence="3" id="KW-0378">Hydrolase</keyword>
<evidence type="ECO:0000313" key="3">
    <source>
        <dbReference type="EMBL" id="GEA86501.1"/>
    </source>
</evidence>
<dbReference type="SUPFAM" id="SSF51556">
    <property type="entry name" value="Metallo-dependent hydrolases"/>
    <property type="match status" value="1"/>
</dbReference>
<dbReference type="GO" id="GO:0016787">
    <property type="term" value="F:hydrolase activity"/>
    <property type="evidence" value="ECO:0007669"/>
    <property type="project" value="UniProtKB-KW"/>
</dbReference>
<protein>
    <submittedName>
        <fullName evidence="3">Metal-dependent hydrolase</fullName>
    </submittedName>
</protein>
<dbReference type="RefSeq" id="WP_034630885.1">
    <property type="nucleotide sequence ID" value="NZ_BJLR01000004.1"/>
</dbReference>
<accession>A0A4Y3KPZ0</accession>
<dbReference type="Proteomes" id="UP000317046">
    <property type="component" value="Unassembled WGS sequence"/>
</dbReference>
<keyword evidence="4" id="KW-1185">Reference proteome</keyword>
<dbReference type="InterPro" id="IPR032466">
    <property type="entry name" value="Metal_Hydrolase"/>
</dbReference>
<dbReference type="Pfam" id="PF04909">
    <property type="entry name" value="Amidohydro_2"/>
    <property type="match status" value="1"/>
</dbReference>
<comment type="caution">
    <text evidence="3">The sequence shown here is derived from an EMBL/GenBank/DDBJ whole genome shotgun (WGS) entry which is preliminary data.</text>
</comment>
<dbReference type="Gene3D" id="3.20.20.140">
    <property type="entry name" value="Metal-dependent hydrolases"/>
    <property type="match status" value="1"/>
</dbReference>
<dbReference type="InterPro" id="IPR006680">
    <property type="entry name" value="Amidohydro-rel"/>
</dbReference>
<proteinExistence type="inferred from homology"/>
<dbReference type="PANTHER" id="PTHR43569:SF2">
    <property type="entry name" value="AMIDOHYDROLASE-RELATED DOMAIN-CONTAINING PROTEIN"/>
    <property type="match status" value="1"/>
</dbReference>